<reference evidence="1 2" key="1">
    <citation type="submission" date="2014-03" db="EMBL/GenBank/DDBJ databases">
        <title>Whole genome sequence of Novosphingobium resinovorum KF1.</title>
        <authorList>
            <person name="Gan H.M."/>
            <person name="Gan H.Y."/>
            <person name="Chew T.H."/>
            <person name="Savka M.A."/>
        </authorList>
    </citation>
    <scope>NUCLEOTIDE SEQUENCE [LARGE SCALE GENOMIC DNA]</scope>
    <source>
        <strain evidence="1 2">KF1</strain>
    </source>
</reference>
<gene>
    <name evidence="1" type="ORF">BV97_01230</name>
</gene>
<evidence type="ECO:0008006" key="3">
    <source>
        <dbReference type="Google" id="ProtNLM"/>
    </source>
</evidence>
<dbReference type="EMBL" id="JFYZ01000003">
    <property type="protein sequence ID" value="EZP83127.1"/>
    <property type="molecule type" value="Genomic_DNA"/>
</dbReference>
<dbReference type="InterPro" id="IPR018733">
    <property type="entry name" value="DUF2274"/>
</dbReference>
<proteinExistence type="predicted"/>
<protein>
    <recommendedName>
        <fullName evidence="3">Transposase</fullName>
    </recommendedName>
</protein>
<comment type="caution">
    <text evidence="1">The sequence shown here is derived from an EMBL/GenBank/DDBJ whole genome shotgun (WGS) entry which is preliminary data.</text>
</comment>
<accession>A0A031K3E4</accession>
<dbReference type="Proteomes" id="UP000024329">
    <property type="component" value="Unassembled WGS sequence"/>
</dbReference>
<dbReference type="AlphaFoldDB" id="A0A031K3E4"/>
<evidence type="ECO:0000313" key="2">
    <source>
        <dbReference type="Proteomes" id="UP000024329"/>
    </source>
</evidence>
<organism evidence="1 2">
    <name type="scientific">Novosphingobium resinovorum</name>
    <dbReference type="NCBI Taxonomy" id="158500"/>
    <lineage>
        <taxon>Bacteria</taxon>
        <taxon>Pseudomonadati</taxon>
        <taxon>Pseudomonadota</taxon>
        <taxon>Alphaproteobacteria</taxon>
        <taxon>Sphingomonadales</taxon>
        <taxon>Sphingomonadaceae</taxon>
        <taxon>Novosphingobium</taxon>
    </lineage>
</organism>
<dbReference type="PATRIC" id="fig|158500.4.peg.1263"/>
<sequence>MGNLKLPKLPERTLVKCTIQLTPNLEKSLQDYAAAYEAEYGQIEAVADLIPHMLAAFLESDRGFARARKA</sequence>
<dbReference type="eggNOG" id="COG5639">
    <property type="taxonomic scope" value="Bacteria"/>
</dbReference>
<name>A0A031K3E4_9SPHN</name>
<dbReference type="Pfam" id="PF10038">
    <property type="entry name" value="DUF2274"/>
    <property type="match status" value="1"/>
</dbReference>
<evidence type="ECO:0000313" key="1">
    <source>
        <dbReference type="EMBL" id="EZP83127.1"/>
    </source>
</evidence>
<dbReference type="RefSeq" id="WP_036524254.1">
    <property type="nucleotide sequence ID" value="NZ_JFYZ01000003.1"/>
</dbReference>